<dbReference type="NCBIfam" id="TIGR00254">
    <property type="entry name" value="GGDEF"/>
    <property type="match status" value="1"/>
</dbReference>
<dbReference type="PANTHER" id="PTHR45138">
    <property type="entry name" value="REGULATORY COMPONENTS OF SENSORY TRANSDUCTION SYSTEM"/>
    <property type="match status" value="1"/>
</dbReference>
<name>A0A7X3G448_9BURK</name>
<keyword evidence="5" id="KW-1185">Reference proteome</keyword>
<sequence length="434" mass="48294">MIPRHARAMTIVQSLVGLLLVLTPALLIWQHFGMTRVFELSPRQSYGATVTDDRHENGKSVASLVRANDALVMRCDLRAGYAWPFCKLQFHLGQDGKGVDLGRFDSVTFDMRYSGESGRKIRLHLTNFEPEFSTVGDWNSQRYNSVEFDAPAQATFTIPVNVVRTADWWITAHNVPLEKTYTRLDNVTAVEISTGSVPSGQSITIEVRSIQFRGKWISDTTLLTWLVGAWIGCGLLGLSLSLLHVRSSLSASNARVELLDAINKALQLEARDLASQAHTDPLTGALNRQGLREVLMKRLHVAGHVDEEMAVVFMDLDHFKRINDQHGHDAGDEVLRRFAAVIRGEVRSSDKLVRWGGEEFLLLCPETDVAHAMTMLDKLRAAFATQDWPHGLRITSSFGLTSLKPEEDIGAAIKRADGALYRAKANGRNRVEIA</sequence>
<dbReference type="InterPro" id="IPR029787">
    <property type="entry name" value="Nucleotide_cyclase"/>
</dbReference>
<dbReference type="PROSITE" id="PS50887">
    <property type="entry name" value="GGDEF"/>
    <property type="match status" value="1"/>
</dbReference>
<dbReference type="AlphaFoldDB" id="A0A7X3G448"/>
<dbReference type="GO" id="GO:0005886">
    <property type="term" value="C:plasma membrane"/>
    <property type="evidence" value="ECO:0007669"/>
    <property type="project" value="TreeGrafter"/>
</dbReference>
<accession>A0A7X3G448</accession>
<evidence type="ECO:0000256" key="2">
    <source>
        <dbReference type="ARBA" id="ARBA00034247"/>
    </source>
</evidence>
<dbReference type="FunFam" id="3.30.70.270:FF:000001">
    <property type="entry name" value="Diguanylate cyclase domain protein"/>
    <property type="match status" value="1"/>
</dbReference>
<dbReference type="GO" id="GO:0052621">
    <property type="term" value="F:diguanylate cyclase activity"/>
    <property type="evidence" value="ECO:0007669"/>
    <property type="project" value="UniProtKB-EC"/>
</dbReference>
<protein>
    <recommendedName>
        <fullName evidence="1">diguanylate cyclase</fullName>
        <ecNumber evidence="1">2.7.7.65</ecNumber>
    </recommendedName>
</protein>
<dbReference type="GO" id="GO:0043709">
    <property type="term" value="P:cell adhesion involved in single-species biofilm formation"/>
    <property type="evidence" value="ECO:0007669"/>
    <property type="project" value="TreeGrafter"/>
</dbReference>
<dbReference type="InterPro" id="IPR043128">
    <property type="entry name" value="Rev_trsase/Diguanyl_cyclase"/>
</dbReference>
<reference evidence="4 5" key="1">
    <citation type="submission" date="2019-12" db="EMBL/GenBank/DDBJ databases">
        <authorList>
            <person name="Li C."/>
            <person name="Zhao J."/>
        </authorList>
    </citation>
    <scope>NUCLEOTIDE SEQUENCE [LARGE SCALE GENOMIC DNA]</scope>
    <source>
        <strain evidence="4 5">NEAU-DD11</strain>
    </source>
</reference>
<organism evidence="4 5">
    <name type="scientific">Massilia cellulosiltytica</name>
    <dbReference type="NCBI Taxonomy" id="2683234"/>
    <lineage>
        <taxon>Bacteria</taxon>
        <taxon>Pseudomonadati</taxon>
        <taxon>Pseudomonadota</taxon>
        <taxon>Betaproteobacteria</taxon>
        <taxon>Burkholderiales</taxon>
        <taxon>Oxalobacteraceae</taxon>
        <taxon>Telluria group</taxon>
        <taxon>Massilia</taxon>
    </lineage>
</organism>
<dbReference type="InterPro" id="IPR050469">
    <property type="entry name" value="Diguanylate_Cyclase"/>
</dbReference>
<evidence type="ECO:0000313" key="5">
    <source>
        <dbReference type="Proteomes" id="UP000443353"/>
    </source>
</evidence>
<evidence type="ECO:0000259" key="3">
    <source>
        <dbReference type="PROSITE" id="PS50887"/>
    </source>
</evidence>
<dbReference type="Proteomes" id="UP000443353">
    <property type="component" value="Unassembled WGS sequence"/>
</dbReference>
<comment type="catalytic activity">
    <reaction evidence="2">
        <text>2 GTP = 3',3'-c-di-GMP + 2 diphosphate</text>
        <dbReference type="Rhea" id="RHEA:24898"/>
        <dbReference type="ChEBI" id="CHEBI:33019"/>
        <dbReference type="ChEBI" id="CHEBI:37565"/>
        <dbReference type="ChEBI" id="CHEBI:58805"/>
        <dbReference type="EC" id="2.7.7.65"/>
    </reaction>
</comment>
<proteinExistence type="predicted"/>
<dbReference type="CDD" id="cd01949">
    <property type="entry name" value="GGDEF"/>
    <property type="match status" value="1"/>
</dbReference>
<dbReference type="EMBL" id="WSES01000008">
    <property type="protein sequence ID" value="MVW63381.1"/>
    <property type="molecule type" value="Genomic_DNA"/>
</dbReference>
<dbReference type="SUPFAM" id="SSF55073">
    <property type="entry name" value="Nucleotide cyclase"/>
    <property type="match status" value="1"/>
</dbReference>
<gene>
    <name evidence="4" type="ORF">GPY61_26000</name>
</gene>
<dbReference type="GO" id="GO:1902201">
    <property type="term" value="P:negative regulation of bacterial-type flagellum-dependent cell motility"/>
    <property type="evidence" value="ECO:0007669"/>
    <property type="project" value="TreeGrafter"/>
</dbReference>
<dbReference type="PANTHER" id="PTHR45138:SF9">
    <property type="entry name" value="DIGUANYLATE CYCLASE DGCM-RELATED"/>
    <property type="match status" value="1"/>
</dbReference>
<dbReference type="InterPro" id="IPR000160">
    <property type="entry name" value="GGDEF_dom"/>
</dbReference>
<comment type="caution">
    <text evidence="4">The sequence shown here is derived from an EMBL/GenBank/DDBJ whole genome shotgun (WGS) entry which is preliminary data.</text>
</comment>
<dbReference type="Gene3D" id="3.30.70.270">
    <property type="match status" value="1"/>
</dbReference>
<dbReference type="SMART" id="SM00267">
    <property type="entry name" value="GGDEF"/>
    <property type="match status" value="1"/>
</dbReference>
<feature type="domain" description="GGDEF" evidence="3">
    <location>
        <begin position="307"/>
        <end position="434"/>
    </location>
</feature>
<dbReference type="EC" id="2.7.7.65" evidence="1"/>
<dbReference type="Pfam" id="PF00990">
    <property type="entry name" value="GGDEF"/>
    <property type="match status" value="1"/>
</dbReference>
<evidence type="ECO:0000256" key="1">
    <source>
        <dbReference type="ARBA" id="ARBA00012528"/>
    </source>
</evidence>
<evidence type="ECO:0000313" key="4">
    <source>
        <dbReference type="EMBL" id="MVW63381.1"/>
    </source>
</evidence>